<proteinExistence type="inferred from homology"/>
<evidence type="ECO:0000256" key="1">
    <source>
        <dbReference type="ARBA" id="ARBA00009986"/>
    </source>
</evidence>
<dbReference type="PANTHER" id="PTHR11699">
    <property type="entry name" value="ALDEHYDE DEHYDROGENASE-RELATED"/>
    <property type="match status" value="1"/>
</dbReference>
<dbReference type="Gene3D" id="3.40.309.10">
    <property type="entry name" value="Aldehyde Dehydrogenase, Chain A, domain 2"/>
    <property type="match status" value="1"/>
</dbReference>
<evidence type="ECO:0000256" key="3">
    <source>
        <dbReference type="PROSITE-ProRule" id="PRU10007"/>
    </source>
</evidence>
<reference evidence="6 7" key="1">
    <citation type="journal article" date="2014" name="BMC Genomics">
        <title>Comparison of environmental and isolate Sulfobacillus genomes reveals diverse carbon, sulfur, nitrogen, and hydrogen metabolisms.</title>
        <authorList>
            <person name="Justice N.B."/>
            <person name="Norman A."/>
            <person name="Brown C.T."/>
            <person name="Singh A."/>
            <person name="Thomas B.C."/>
            <person name="Banfield J.F."/>
        </authorList>
    </citation>
    <scope>NUCLEOTIDE SEQUENCE [LARGE SCALE GENOMIC DNA]</scope>
    <source>
        <strain evidence="6">AMDSBA4</strain>
    </source>
</reference>
<dbReference type="InterPro" id="IPR016162">
    <property type="entry name" value="Ald_DH_N"/>
</dbReference>
<dbReference type="AlphaFoldDB" id="A0A2T2XDK0"/>
<feature type="domain" description="Aldehyde dehydrogenase" evidence="5">
    <location>
        <begin position="2"/>
        <end position="284"/>
    </location>
</feature>
<dbReference type="FunFam" id="3.40.309.10:FF:000009">
    <property type="entry name" value="Aldehyde dehydrogenase A"/>
    <property type="match status" value="1"/>
</dbReference>
<accession>A0A2T2XDK0</accession>
<evidence type="ECO:0000256" key="4">
    <source>
        <dbReference type="RuleBase" id="RU003345"/>
    </source>
</evidence>
<dbReference type="PROSITE" id="PS00687">
    <property type="entry name" value="ALDEHYDE_DEHYDR_GLU"/>
    <property type="match status" value="1"/>
</dbReference>
<dbReference type="EMBL" id="PXYW01000035">
    <property type="protein sequence ID" value="PSR32593.1"/>
    <property type="molecule type" value="Genomic_DNA"/>
</dbReference>
<evidence type="ECO:0000313" key="6">
    <source>
        <dbReference type="EMBL" id="PSR32593.1"/>
    </source>
</evidence>
<name>A0A2T2XDK0_9FIRM</name>
<feature type="active site" evidence="3">
    <location>
        <position position="61"/>
    </location>
</feature>
<evidence type="ECO:0000256" key="2">
    <source>
        <dbReference type="ARBA" id="ARBA00023002"/>
    </source>
</evidence>
<dbReference type="Pfam" id="PF00171">
    <property type="entry name" value="Aldedh"/>
    <property type="match status" value="1"/>
</dbReference>
<evidence type="ECO:0000313" key="7">
    <source>
        <dbReference type="Proteomes" id="UP000242972"/>
    </source>
</evidence>
<organism evidence="6 7">
    <name type="scientific">Sulfobacillus benefaciens</name>
    <dbReference type="NCBI Taxonomy" id="453960"/>
    <lineage>
        <taxon>Bacteria</taxon>
        <taxon>Bacillati</taxon>
        <taxon>Bacillota</taxon>
        <taxon>Clostridia</taxon>
        <taxon>Eubacteriales</taxon>
        <taxon>Clostridiales Family XVII. Incertae Sedis</taxon>
        <taxon>Sulfobacillus</taxon>
    </lineage>
</organism>
<keyword evidence="2 4" id="KW-0560">Oxidoreductase</keyword>
<comment type="caution">
    <text evidence="6">The sequence shown here is derived from an EMBL/GenBank/DDBJ whole genome shotgun (WGS) entry which is preliminary data.</text>
</comment>
<gene>
    <name evidence="6" type="ORF">C7B46_13580</name>
</gene>
<sequence length="296" mass="31554">VLLQKAGVPDGVVTVLPGDDRVGGALVQHPSVAKIAVTGDIATGQAVLAQAAPGLKRVSLELGGKSPVIVWSDFDVDQAVSQCLFGIFFNAGQVCQATSRIYVHTALYEEFLERFVERTQALRVGAATDPAMDVGPIIREDRIARMNALVRHSVQAGARLLTGGHGLPGPGFWYAPTVVADVAMNHPLMQHEVFGPVAAVQSFTTEEEVLTAVNASRYGLAAAVLTHDVQRALRLAQDIEAGTVWINTVQVLSPTAPFGGIKSSGMGKELGREGLDNYLETKTVIVDLNQEPMLYY</sequence>
<dbReference type="SUPFAM" id="SSF53720">
    <property type="entry name" value="ALDH-like"/>
    <property type="match status" value="1"/>
</dbReference>
<dbReference type="GO" id="GO:0016620">
    <property type="term" value="F:oxidoreductase activity, acting on the aldehyde or oxo group of donors, NAD or NADP as acceptor"/>
    <property type="evidence" value="ECO:0007669"/>
    <property type="project" value="InterPro"/>
</dbReference>
<protein>
    <submittedName>
        <fullName evidence="6">Aldehyde dehydrogenase</fullName>
    </submittedName>
</protein>
<dbReference type="InterPro" id="IPR016163">
    <property type="entry name" value="Ald_DH_C"/>
</dbReference>
<dbReference type="FunFam" id="3.40.605.10:FF:000026">
    <property type="entry name" value="Aldehyde dehydrogenase, putative"/>
    <property type="match status" value="1"/>
</dbReference>
<dbReference type="Proteomes" id="UP000242972">
    <property type="component" value="Unassembled WGS sequence"/>
</dbReference>
<dbReference type="InterPro" id="IPR029510">
    <property type="entry name" value="Ald_DH_CS_GLU"/>
</dbReference>
<comment type="similarity">
    <text evidence="1 4">Belongs to the aldehyde dehydrogenase family.</text>
</comment>
<dbReference type="Gene3D" id="3.40.605.10">
    <property type="entry name" value="Aldehyde Dehydrogenase, Chain A, domain 1"/>
    <property type="match status" value="1"/>
</dbReference>
<dbReference type="InterPro" id="IPR015590">
    <property type="entry name" value="Aldehyde_DH_dom"/>
</dbReference>
<dbReference type="InterPro" id="IPR016161">
    <property type="entry name" value="Ald_DH/histidinol_DH"/>
</dbReference>
<evidence type="ECO:0000259" key="5">
    <source>
        <dbReference type="Pfam" id="PF00171"/>
    </source>
</evidence>
<feature type="non-terminal residue" evidence="6">
    <location>
        <position position="1"/>
    </location>
</feature>